<protein>
    <submittedName>
        <fullName evidence="8">DNA-binding response regulator, OmpR family, contains REC and winged-helix (WHTH) domain</fullName>
    </submittedName>
</protein>
<dbReference type="InterPro" id="IPR001867">
    <property type="entry name" value="OmpR/PhoB-type_DNA-bd"/>
</dbReference>
<evidence type="ECO:0000313" key="9">
    <source>
        <dbReference type="Proteomes" id="UP000198510"/>
    </source>
</evidence>
<dbReference type="SUPFAM" id="SSF52172">
    <property type="entry name" value="CheY-like"/>
    <property type="match status" value="1"/>
</dbReference>
<dbReference type="Gene3D" id="3.40.50.2300">
    <property type="match status" value="1"/>
</dbReference>
<evidence type="ECO:0000256" key="5">
    <source>
        <dbReference type="PROSITE-ProRule" id="PRU01091"/>
    </source>
</evidence>
<dbReference type="GO" id="GO:0000976">
    <property type="term" value="F:transcription cis-regulatory region binding"/>
    <property type="evidence" value="ECO:0007669"/>
    <property type="project" value="TreeGrafter"/>
</dbReference>
<dbReference type="SUPFAM" id="SSF46894">
    <property type="entry name" value="C-terminal effector domain of the bipartite response regulators"/>
    <property type="match status" value="1"/>
</dbReference>
<name>A0A1G9BQ63_9BACT</name>
<dbReference type="AlphaFoldDB" id="A0A1G9BQ63"/>
<evidence type="ECO:0000259" key="6">
    <source>
        <dbReference type="PROSITE" id="PS50110"/>
    </source>
</evidence>
<evidence type="ECO:0000259" key="7">
    <source>
        <dbReference type="PROSITE" id="PS51755"/>
    </source>
</evidence>
<evidence type="ECO:0000256" key="2">
    <source>
        <dbReference type="ARBA" id="ARBA00023012"/>
    </source>
</evidence>
<dbReference type="Pfam" id="PF00486">
    <property type="entry name" value="Trans_reg_C"/>
    <property type="match status" value="1"/>
</dbReference>
<dbReference type="InterPro" id="IPR011006">
    <property type="entry name" value="CheY-like_superfamily"/>
</dbReference>
<gene>
    <name evidence="8" type="ORF">SAMN05421823_102681</name>
</gene>
<keyword evidence="9" id="KW-1185">Reference proteome</keyword>
<keyword evidence="3 5" id="KW-0238">DNA-binding</keyword>
<dbReference type="CDD" id="cd17574">
    <property type="entry name" value="REC_OmpR"/>
    <property type="match status" value="1"/>
</dbReference>
<evidence type="ECO:0000256" key="1">
    <source>
        <dbReference type="ARBA" id="ARBA00022553"/>
    </source>
</evidence>
<dbReference type="EMBL" id="FNFO01000002">
    <property type="protein sequence ID" value="SDK41622.1"/>
    <property type="molecule type" value="Genomic_DNA"/>
</dbReference>
<dbReference type="Proteomes" id="UP000198510">
    <property type="component" value="Unassembled WGS sequence"/>
</dbReference>
<dbReference type="PANTHER" id="PTHR48111:SF40">
    <property type="entry name" value="PHOSPHATE REGULON TRANSCRIPTIONAL REGULATORY PROTEIN PHOB"/>
    <property type="match status" value="1"/>
</dbReference>
<dbReference type="Pfam" id="PF00072">
    <property type="entry name" value="Response_reg"/>
    <property type="match status" value="1"/>
</dbReference>
<dbReference type="OrthoDB" id="9774822at2"/>
<dbReference type="GO" id="GO:0005829">
    <property type="term" value="C:cytosol"/>
    <property type="evidence" value="ECO:0007669"/>
    <property type="project" value="TreeGrafter"/>
</dbReference>
<proteinExistence type="predicted"/>
<feature type="DNA-binding region" description="OmpR/PhoB-type" evidence="5">
    <location>
        <begin position="126"/>
        <end position="223"/>
    </location>
</feature>
<dbReference type="PROSITE" id="PS51755">
    <property type="entry name" value="OMPR_PHOB"/>
    <property type="match status" value="1"/>
</dbReference>
<dbReference type="PANTHER" id="PTHR48111">
    <property type="entry name" value="REGULATOR OF RPOS"/>
    <property type="match status" value="1"/>
</dbReference>
<dbReference type="InterPro" id="IPR001789">
    <property type="entry name" value="Sig_transdc_resp-reg_receiver"/>
</dbReference>
<feature type="modified residue" description="4-aspartylphosphate" evidence="4">
    <location>
        <position position="51"/>
    </location>
</feature>
<dbReference type="PROSITE" id="PS50110">
    <property type="entry name" value="RESPONSE_REGULATORY"/>
    <property type="match status" value="1"/>
</dbReference>
<feature type="domain" description="OmpR/PhoB-type" evidence="7">
    <location>
        <begin position="126"/>
        <end position="223"/>
    </location>
</feature>
<dbReference type="STRING" id="1075417.SAMN05421823_102681"/>
<accession>A0A1G9BQ63</accession>
<evidence type="ECO:0000313" key="8">
    <source>
        <dbReference type="EMBL" id="SDK41622.1"/>
    </source>
</evidence>
<evidence type="ECO:0000256" key="4">
    <source>
        <dbReference type="PROSITE-ProRule" id="PRU00169"/>
    </source>
</evidence>
<dbReference type="InterPro" id="IPR036388">
    <property type="entry name" value="WH-like_DNA-bd_sf"/>
</dbReference>
<sequence length="226" mass="26009">MNILLVEDDASLGFLLEDHLDAQGYAVLRCEDGAAGQQAFQRGRFDLCVLDVMLPKVDGFQLAETIRRTDPHVPILFLTARDQKEDRIRGFRLGADDYVTKPFSIEELDLRIRAILRRTKDQPADATEYRFGQATFDYPNQVLRIADQRHQLTQREADLLRMLAQHPNQVVKREVILKALWQDEGYFVTRSMDVFISRLRKYLRPDPSLHIANVHGVGYKLEVASA</sequence>
<feature type="domain" description="Response regulatory" evidence="6">
    <location>
        <begin position="2"/>
        <end position="116"/>
    </location>
</feature>
<dbReference type="GO" id="GO:0006355">
    <property type="term" value="P:regulation of DNA-templated transcription"/>
    <property type="evidence" value="ECO:0007669"/>
    <property type="project" value="InterPro"/>
</dbReference>
<dbReference type="Gene3D" id="6.10.250.690">
    <property type="match status" value="1"/>
</dbReference>
<dbReference type="CDD" id="cd00383">
    <property type="entry name" value="trans_reg_C"/>
    <property type="match status" value="1"/>
</dbReference>
<dbReference type="InterPro" id="IPR016032">
    <property type="entry name" value="Sig_transdc_resp-reg_C-effctor"/>
</dbReference>
<dbReference type="GO" id="GO:0032993">
    <property type="term" value="C:protein-DNA complex"/>
    <property type="evidence" value="ECO:0007669"/>
    <property type="project" value="TreeGrafter"/>
</dbReference>
<dbReference type="InterPro" id="IPR039420">
    <property type="entry name" value="WalR-like"/>
</dbReference>
<dbReference type="SMART" id="SM00448">
    <property type="entry name" value="REC"/>
    <property type="match status" value="1"/>
</dbReference>
<dbReference type="GO" id="GO:0000156">
    <property type="term" value="F:phosphorelay response regulator activity"/>
    <property type="evidence" value="ECO:0007669"/>
    <property type="project" value="TreeGrafter"/>
</dbReference>
<dbReference type="SMART" id="SM00862">
    <property type="entry name" value="Trans_reg_C"/>
    <property type="match status" value="1"/>
</dbReference>
<evidence type="ECO:0000256" key="3">
    <source>
        <dbReference type="ARBA" id="ARBA00023125"/>
    </source>
</evidence>
<organism evidence="8 9">
    <name type="scientific">Catalinimonas alkaloidigena</name>
    <dbReference type="NCBI Taxonomy" id="1075417"/>
    <lineage>
        <taxon>Bacteria</taxon>
        <taxon>Pseudomonadati</taxon>
        <taxon>Bacteroidota</taxon>
        <taxon>Cytophagia</taxon>
        <taxon>Cytophagales</taxon>
        <taxon>Catalimonadaceae</taxon>
        <taxon>Catalinimonas</taxon>
    </lineage>
</organism>
<keyword evidence="1 4" id="KW-0597">Phosphoprotein</keyword>
<reference evidence="8 9" key="1">
    <citation type="submission" date="2016-10" db="EMBL/GenBank/DDBJ databases">
        <authorList>
            <person name="de Groot N.N."/>
        </authorList>
    </citation>
    <scope>NUCLEOTIDE SEQUENCE [LARGE SCALE GENOMIC DNA]</scope>
    <source>
        <strain evidence="8 9">DSM 25186</strain>
    </source>
</reference>
<dbReference type="RefSeq" id="WP_089680535.1">
    <property type="nucleotide sequence ID" value="NZ_FNFO01000002.1"/>
</dbReference>
<dbReference type="Gene3D" id="1.10.10.10">
    <property type="entry name" value="Winged helix-like DNA-binding domain superfamily/Winged helix DNA-binding domain"/>
    <property type="match status" value="1"/>
</dbReference>
<keyword evidence="2" id="KW-0902">Two-component regulatory system</keyword>